<proteinExistence type="predicted"/>
<accession>A0A0F9D5J1</accession>
<name>A0A0F9D5J1_9ZZZZ</name>
<feature type="compositionally biased region" description="Basic residues" evidence="1">
    <location>
        <begin position="72"/>
        <end position="81"/>
    </location>
</feature>
<feature type="region of interest" description="Disordered" evidence="1">
    <location>
        <begin position="57"/>
        <end position="94"/>
    </location>
</feature>
<feature type="compositionally biased region" description="Basic and acidic residues" evidence="1">
    <location>
        <begin position="62"/>
        <end position="71"/>
    </location>
</feature>
<reference evidence="2" key="1">
    <citation type="journal article" date="2015" name="Nature">
        <title>Complex archaea that bridge the gap between prokaryotes and eukaryotes.</title>
        <authorList>
            <person name="Spang A."/>
            <person name="Saw J.H."/>
            <person name="Jorgensen S.L."/>
            <person name="Zaremba-Niedzwiedzka K."/>
            <person name="Martijn J."/>
            <person name="Lind A.E."/>
            <person name="van Eijk R."/>
            <person name="Schleper C."/>
            <person name="Guy L."/>
            <person name="Ettema T.J."/>
        </authorList>
    </citation>
    <scope>NUCLEOTIDE SEQUENCE</scope>
</reference>
<organism evidence="2">
    <name type="scientific">marine sediment metagenome</name>
    <dbReference type="NCBI Taxonomy" id="412755"/>
    <lineage>
        <taxon>unclassified sequences</taxon>
        <taxon>metagenomes</taxon>
        <taxon>ecological metagenomes</taxon>
    </lineage>
</organism>
<gene>
    <name evidence="2" type="ORF">LCGC14_2529530</name>
</gene>
<evidence type="ECO:0000256" key="1">
    <source>
        <dbReference type="SAM" id="MobiDB-lite"/>
    </source>
</evidence>
<protein>
    <submittedName>
        <fullName evidence="2">Uncharacterized protein</fullName>
    </submittedName>
</protein>
<feature type="compositionally biased region" description="Basic and acidic residues" evidence="1">
    <location>
        <begin position="82"/>
        <end position="94"/>
    </location>
</feature>
<comment type="caution">
    <text evidence="2">The sequence shown here is derived from an EMBL/GenBank/DDBJ whole genome shotgun (WGS) entry which is preliminary data.</text>
</comment>
<dbReference type="AlphaFoldDB" id="A0A0F9D5J1"/>
<sequence length="94" mass="10273">MAFIVMEHKETGSAPVNVDEAAFRAVWSGNGWTKVTKSTRKQVQAEAQGIDDAEAEGYAEAEAEHVAERAQKKATAKKRAKAKTEARIKKDGKK</sequence>
<evidence type="ECO:0000313" key="2">
    <source>
        <dbReference type="EMBL" id="KKL13061.1"/>
    </source>
</evidence>
<dbReference type="EMBL" id="LAZR01041012">
    <property type="protein sequence ID" value="KKL13061.1"/>
    <property type="molecule type" value="Genomic_DNA"/>
</dbReference>